<feature type="region of interest" description="Disordered" evidence="7">
    <location>
        <begin position="344"/>
        <end position="377"/>
    </location>
</feature>
<dbReference type="Gene3D" id="1.20.1530.20">
    <property type="match status" value="1"/>
</dbReference>
<dbReference type="Proteomes" id="UP001283361">
    <property type="component" value="Unassembled WGS sequence"/>
</dbReference>
<evidence type="ECO:0000256" key="2">
    <source>
        <dbReference type="ARBA" id="ARBA00006528"/>
    </source>
</evidence>
<comment type="subcellular location">
    <subcellularLocation>
        <location evidence="1">Membrane</location>
        <topology evidence="1">Multi-pass membrane protein</topology>
    </subcellularLocation>
</comment>
<evidence type="ECO:0000313" key="9">
    <source>
        <dbReference type="EMBL" id="KAK3786253.1"/>
    </source>
</evidence>
<accession>A0AAE1DYH0</accession>
<feature type="transmembrane region" description="Helical" evidence="8">
    <location>
        <begin position="34"/>
        <end position="58"/>
    </location>
</feature>
<dbReference type="AlphaFoldDB" id="A0AAE1DYH0"/>
<evidence type="ECO:0000256" key="8">
    <source>
        <dbReference type="SAM" id="Phobius"/>
    </source>
</evidence>
<dbReference type="InterPro" id="IPR038770">
    <property type="entry name" value="Na+/solute_symporter_sf"/>
</dbReference>
<feature type="transmembrane region" description="Helical" evidence="8">
    <location>
        <begin position="167"/>
        <end position="188"/>
    </location>
</feature>
<evidence type="ECO:0000313" key="10">
    <source>
        <dbReference type="Proteomes" id="UP001283361"/>
    </source>
</evidence>
<evidence type="ECO:0000256" key="6">
    <source>
        <dbReference type="ARBA" id="ARBA00023136"/>
    </source>
</evidence>
<reference evidence="9" key="1">
    <citation type="journal article" date="2023" name="G3 (Bethesda)">
        <title>A reference genome for the long-term kleptoplast-retaining sea slug Elysia crispata morphotype clarki.</title>
        <authorList>
            <person name="Eastman K.E."/>
            <person name="Pendleton A.L."/>
            <person name="Shaikh M.A."/>
            <person name="Suttiyut T."/>
            <person name="Ogas R."/>
            <person name="Tomko P."/>
            <person name="Gavelis G."/>
            <person name="Widhalm J.R."/>
            <person name="Wisecaver J.H."/>
        </authorList>
    </citation>
    <scope>NUCLEOTIDE SEQUENCE</scope>
    <source>
        <strain evidence="9">ECLA1</strain>
    </source>
</reference>
<evidence type="ECO:0008006" key="11">
    <source>
        <dbReference type="Google" id="ProtNLM"/>
    </source>
</evidence>
<feature type="transmembrane region" description="Helical" evidence="8">
    <location>
        <begin position="200"/>
        <end position="220"/>
    </location>
</feature>
<feature type="transmembrane region" description="Helical" evidence="8">
    <location>
        <begin position="232"/>
        <end position="253"/>
    </location>
</feature>
<organism evidence="9 10">
    <name type="scientific">Elysia crispata</name>
    <name type="common">lettuce slug</name>
    <dbReference type="NCBI Taxonomy" id="231223"/>
    <lineage>
        <taxon>Eukaryota</taxon>
        <taxon>Metazoa</taxon>
        <taxon>Spiralia</taxon>
        <taxon>Lophotrochozoa</taxon>
        <taxon>Mollusca</taxon>
        <taxon>Gastropoda</taxon>
        <taxon>Heterobranchia</taxon>
        <taxon>Euthyneura</taxon>
        <taxon>Panpulmonata</taxon>
        <taxon>Sacoglossa</taxon>
        <taxon>Placobranchoidea</taxon>
        <taxon>Plakobranchidae</taxon>
        <taxon>Elysia</taxon>
    </lineage>
</organism>
<evidence type="ECO:0000256" key="5">
    <source>
        <dbReference type="ARBA" id="ARBA00022989"/>
    </source>
</evidence>
<evidence type="ECO:0000256" key="7">
    <source>
        <dbReference type="SAM" id="MobiDB-lite"/>
    </source>
</evidence>
<dbReference type="Pfam" id="PF01758">
    <property type="entry name" value="SBF"/>
    <property type="match status" value="1"/>
</dbReference>
<dbReference type="EMBL" id="JAWDGP010001994">
    <property type="protein sequence ID" value="KAK3786253.1"/>
    <property type="molecule type" value="Genomic_DNA"/>
</dbReference>
<dbReference type="InterPro" id="IPR004710">
    <property type="entry name" value="Bilac:Na_transpt"/>
</dbReference>
<proteinExistence type="inferred from homology"/>
<comment type="caution">
    <text evidence="9">The sequence shown here is derived from an EMBL/GenBank/DDBJ whole genome shotgun (WGS) entry which is preliminary data.</text>
</comment>
<evidence type="ECO:0000256" key="3">
    <source>
        <dbReference type="ARBA" id="ARBA00022692"/>
    </source>
</evidence>
<comment type="similarity">
    <text evidence="2">Belongs to the bile acid:sodium symporter (BASS) (TC 2.A.28) family.</text>
</comment>
<keyword evidence="10" id="KW-1185">Reference proteome</keyword>
<feature type="transmembrane region" description="Helical" evidence="8">
    <location>
        <begin position="137"/>
        <end position="155"/>
    </location>
</feature>
<name>A0AAE1DYH0_9GAST</name>
<evidence type="ECO:0000256" key="1">
    <source>
        <dbReference type="ARBA" id="ARBA00004141"/>
    </source>
</evidence>
<dbReference type="PANTHER" id="PTHR10361">
    <property type="entry name" value="SODIUM-BILE ACID COTRANSPORTER"/>
    <property type="match status" value="1"/>
</dbReference>
<dbReference type="PANTHER" id="PTHR10361:SF28">
    <property type="entry name" value="P3 PROTEIN-RELATED"/>
    <property type="match status" value="1"/>
</dbReference>
<gene>
    <name evidence="9" type="ORF">RRG08_064512</name>
</gene>
<keyword evidence="6 8" id="KW-0472">Membrane</keyword>
<dbReference type="InterPro" id="IPR002657">
    <property type="entry name" value="BilAc:Na_symport/Acr3"/>
</dbReference>
<feature type="transmembrane region" description="Helical" evidence="8">
    <location>
        <begin position="106"/>
        <end position="125"/>
    </location>
</feature>
<sequence>MNDIVWCSFAMGYRDQALHQIAYVVAKSVPQDSAAVALGIFACGVVPGGGVSNMFCFLLDADVSLSVTMTTISNIAALGMTPLWIFTLGSTFQDDQVALKVPYLKIIETLAYVIVPLFVGIFIQLKFPRLEKLILKVLKPVVLVVVAGTIALGIYTNIHIFRMIRPMAILAGCLLPYCGYLTGALISLVTCQTWKHVKTIAIETGIQNTGIAFMMLYLSLPPPDNQLASVGPAASAIMTPQPLFITVIVYLIYKRCTRGDTQREHSPDTVKPEEGAAENCVNSEMSRDDRGSGKSRDDRGSERNWVTFLSGGTGRSALVTVWERLTGVKQPDLVEEMLHQELIVPSPTPASDDKAGQWGESAWDTRGSGQRVTHESL</sequence>
<feature type="transmembrane region" description="Helical" evidence="8">
    <location>
        <begin position="65"/>
        <end position="86"/>
    </location>
</feature>
<dbReference type="GO" id="GO:0015293">
    <property type="term" value="F:symporter activity"/>
    <property type="evidence" value="ECO:0007669"/>
    <property type="project" value="UniProtKB-KW"/>
</dbReference>
<dbReference type="GO" id="GO:0016020">
    <property type="term" value="C:membrane"/>
    <property type="evidence" value="ECO:0007669"/>
    <property type="project" value="UniProtKB-SubCell"/>
</dbReference>
<keyword evidence="3 8" id="KW-0812">Transmembrane</keyword>
<keyword evidence="5 8" id="KW-1133">Transmembrane helix</keyword>
<evidence type="ECO:0000256" key="4">
    <source>
        <dbReference type="ARBA" id="ARBA00022847"/>
    </source>
</evidence>
<keyword evidence="4" id="KW-0769">Symport</keyword>
<feature type="region of interest" description="Disordered" evidence="7">
    <location>
        <begin position="261"/>
        <end position="307"/>
    </location>
</feature>
<feature type="compositionally biased region" description="Basic and acidic residues" evidence="7">
    <location>
        <begin position="261"/>
        <end position="274"/>
    </location>
</feature>
<keyword evidence="4" id="KW-0813">Transport</keyword>
<feature type="compositionally biased region" description="Basic and acidic residues" evidence="7">
    <location>
        <begin position="285"/>
        <end position="302"/>
    </location>
</feature>
<protein>
    <recommendedName>
        <fullName evidence="11">Ileal sodium/bile acid cotransporter</fullName>
    </recommendedName>
</protein>